<comment type="subcellular location">
    <subcellularLocation>
        <location evidence="1">Membrane</location>
    </subcellularLocation>
</comment>
<accession>A0AAN8IWW2</accession>
<feature type="domain" description="Cadherin" evidence="9">
    <location>
        <begin position="592"/>
        <end position="693"/>
    </location>
</feature>
<reference evidence="10 11" key="1">
    <citation type="submission" date="2024-01" db="EMBL/GenBank/DDBJ databases">
        <title>The genome of the rayed Mediterranean limpet Patella caerulea (Linnaeus, 1758).</title>
        <authorList>
            <person name="Anh-Thu Weber A."/>
            <person name="Halstead-Nussloch G."/>
        </authorList>
    </citation>
    <scope>NUCLEOTIDE SEQUENCE [LARGE SCALE GENOMIC DNA]</scope>
    <source>
        <strain evidence="10">AATW-2023a</strain>
        <tissue evidence="10">Whole specimen</tissue>
    </source>
</reference>
<keyword evidence="8" id="KW-0732">Signal</keyword>
<dbReference type="GO" id="GO:0005509">
    <property type="term" value="F:calcium ion binding"/>
    <property type="evidence" value="ECO:0007669"/>
    <property type="project" value="UniProtKB-UniRule"/>
</dbReference>
<dbReference type="GO" id="GO:0016342">
    <property type="term" value="C:catenin complex"/>
    <property type="evidence" value="ECO:0007669"/>
    <property type="project" value="TreeGrafter"/>
</dbReference>
<comment type="caution">
    <text evidence="10">The sequence shown here is derived from an EMBL/GenBank/DDBJ whole genome shotgun (WGS) entry which is preliminary data.</text>
</comment>
<evidence type="ECO:0000259" key="9">
    <source>
        <dbReference type="PROSITE" id="PS50268"/>
    </source>
</evidence>
<proteinExistence type="predicted"/>
<dbReference type="InterPro" id="IPR002126">
    <property type="entry name" value="Cadherin-like_dom"/>
</dbReference>
<dbReference type="InterPro" id="IPR039808">
    <property type="entry name" value="Cadherin"/>
</dbReference>
<keyword evidence="2" id="KW-0677">Repeat</keyword>
<dbReference type="InterPro" id="IPR015919">
    <property type="entry name" value="Cadherin-like_sf"/>
</dbReference>
<keyword evidence="11" id="KW-1185">Reference proteome</keyword>
<dbReference type="GO" id="GO:0007156">
    <property type="term" value="P:homophilic cell adhesion via plasma membrane adhesion molecules"/>
    <property type="evidence" value="ECO:0007669"/>
    <property type="project" value="InterPro"/>
</dbReference>
<evidence type="ECO:0000256" key="3">
    <source>
        <dbReference type="ARBA" id="ARBA00022837"/>
    </source>
</evidence>
<feature type="region of interest" description="Disordered" evidence="6">
    <location>
        <begin position="795"/>
        <end position="850"/>
    </location>
</feature>
<name>A0AAN8IWW2_PATCE</name>
<dbReference type="PROSITE" id="PS50268">
    <property type="entry name" value="CADHERIN_2"/>
    <property type="match status" value="1"/>
</dbReference>
<dbReference type="PANTHER" id="PTHR24027:SF438">
    <property type="entry name" value="CADHERIN 23"/>
    <property type="match status" value="1"/>
</dbReference>
<keyword evidence="7" id="KW-0812">Transmembrane</keyword>
<dbReference type="SUPFAM" id="SSF49313">
    <property type="entry name" value="Cadherin-like"/>
    <property type="match status" value="3"/>
</dbReference>
<feature type="chain" id="PRO_5043008917" description="Cadherin domain-containing protein" evidence="8">
    <location>
        <begin position="21"/>
        <end position="960"/>
    </location>
</feature>
<evidence type="ECO:0000256" key="5">
    <source>
        <dbReference type="PROSITE-ProRule" id="PRU00043"/>
    </source>
</evidence>
<feature type="compositionally biased region" description="Low complexity" evidence="6">
    <location>
        <begin position="795"/>
        <end position="807"/>
    </location>
</feature>
<dbReference type="EMBL" id="JAZGQO010000018">
    <property type="protein sequence ID" value="KAK6167625.1"/>
    <property type="molecule type" value="Genomic_DNA"/>
</dbReference>
<evidence type="ECO:0000256" key="4">
    <source>
        <dbReference type="ARBA" id="ARBA00023136"/>
    </source>
</evidence>
<dbReference type="GO" id="GO:0016477">
    <property type="term" value="P:cell migration"/>
    <property type="evidence" value="ECO:0007669"/>
    <property type="project" value="TreeGrafter"/>
</dbReference>
<keyword evidence="4 7" id="KW-0472">Membrane</keyword>
<evidence type="ECO:0000256" key="1">
    <source>
        <dbReference type="ARBA" id="ARBA00004370"/>
    </source>
</evidence>
<dbReference type="CDD" id="cd11304">
    <property type="entry name" value="Cadherin_repeat"/>
    <property type="match status" value="3"/>
</dbReference>
<dbReference type="AlphaFoldDB" id="A0AAN8IWW2"/>
<dbReference type="PANTHER" id="PTHR24027">
    <property type="entry name" value="CADHERIN-23"/>
    <property type="match status" value="1"/>
</dbReference>
<dbReference type="Proteomes" id="UP001347796">
    <property type="component" value="Unassembled WGS sequence"/>
</dbReference>
<evidence type="ECO:0000256" key="8">
    <source>
        <dbReference type="SAM" id="SignalP"/>
    </source>
</evidence>
<sequence>MKILFLWLLLFWLNLSRVNPQCFVQPKIQDGFSVDNLHEGEKEIKQLTCITCTCNGDHIAHYVVELVSINFPTYCRRCFSIYNLTNVVRGSPPNYCLYYVPGVIPISYRRGSVFDMTVRCTVENTATTPKPTTPPTPNPIPVPVPLPSLPECATITPVTTTDSTVPSAEESMMSQAVESSMSQAVESSMSSDVESSTTPDMQSLMPIDVESSATPDMQSLMSTDVESSMSRDMESSMPKEVVSSMSPDVESLMSPAVETTMSPTVESSMSSNVEFSMSPDMAPDMEFSMSTDMESLMSSDMEFSMSPDMEFSMSSDMESSISTDVESTILPVMTSSSVVMTPSSVVLCTSATQLTTSAVTEPAIVTTPTPGTIPPFLTAEGRIQVRVIPNRPPVFNPLAASLTINALGVNDDGIVYTVPVTDPEGDPIYFTMSVDPRSTNFYIDGSGNIRAVKTLRSECSAAVYTFNVTATDDLHDPVGPHVATVRLTGTSTAPTARGLNREFFYKETVRVPTFIAKWSPSSDTKGTVIRFNPSSARTRFNIVSTTIRTSQEMDFETFPRINITFTFSNDHCQSKYYILIRIGNVNDVPKLSPAEQSIKVSEGQVFAQPSYTITDGDFNDRHTFSFFRDRSGGYNIDPFTGAISHPTGVVIDKIGVTTVNFQVVVTDERGPAESNKVLVKLLIQDINNHAPEFMVKSFTKSATACDLPQELGIKLEISDQDSSQFGNADYSIIPVTSGPLTVTPDGTVYMTKAVVPGETYFVQAYAKDHGTNPGSLTSIVPVTITLIGKPCPTQFPTATPKPTTPAANSGSAVGNTGASGGSISINQNINSNTNNNAGGANSGASASASASATTDETTDATAAIVLGTLLGLLLLAGLLYLLYRFCLPRFFPDAHYSISNAFSNCSERCCPRNYNATEPIRGGQGRNTDFWKEGTKNNRNYKTTNKYYTRPLPYQYDSKY</sequence>
<feature type="signal peptide" evidence="8">
    <location>
        <begin position="1"/>
        <end position="20"/>
    </location>
</feature>
<gene>
    <name evidence="10" type="ORF">SNE40_021605</name>
</gene>
<keyword evidence="7" id="KW-1133">Transmembrane helix</keyword>
<dbReference type="GO" id="GO:0045296">
    <property type="term" value="F:cadherin binding"/>
    <property type="evidence" value="ECO:0007669"/>
    <property type="project" value="TreeGrafter"/>
</dbReference>
<protein>
    <recommendedName>
        <fullName evidence="9">Cadherin domain-containing protein</fullName>
    </recommendedName>
</protein>
<dbReference type="GO" id="GO:0008013">
    <property type="term" value="F:beta-catenin binding"/>
    <property type="evidence" value="ECO:0007669"/>
    <property type="project" value="TreeGrafter"/>
</dbReference>
<dbReference type="SMART" id="SM00112">
    <property type="entry name" value="CA"/>
    <property type="match status" value="3"/>
</dbReference>
<evidence type="ECO:0000313" key="10">
    <source>
        <dbReference type="EMBL" id="KAK6167625.1"/>
    </source>
</evidence>
<dbReference type="Gene3D" id="2.60.40.60">
    <property type="entry name" value="Cadherins"/>
    <property type="match status" value="3"/>
</dbReference>
<organism evidence="10 11">
    <name type="scientific">Patella caerulea</name>
    <name type="common">Rayed Mediterranean limpet</name>
    <dbReference type="NCBI Taxonomy" id="87958"/>
    <lineage>
        <taxon>Eukaryota</taxon>
        <taxon>Metazoa</taxon>
        <taxon>Spiralia</taxon>
        <taxon>Lophotrochozoa</taxon>
        <taxon>Mollusca</taxon>
        <taxon>Gastropoda</taxon>
        <taxon>Patellogastropoda</taxon>
        <taxon>Patelloidea</taxon>
        <taxon>Patellidae</taxon>
        <taxon>Patella</taxon>
    </lineage>
</organism>
<evidence type="ECO:0000313" key="11">
    <source>
        <dbReference type="Proteomes" id="UP001347796"/>
    </source>
</evidence>
<keyword evidence="3 5" id="KW-0106">Calcium</keyword>
<feature type="transmembrane region" description="Helical" evidence="7">
    <location>
        <begin position="860"/>
        <end position="883"/>
    </location>
</feature>
<evidence type="ECO:0000256" key="6">
    <source>
        <dbReference type="SAM" id="MobiDB-lite"/>
    </source>
</evidence>
<evidence type="ECO:0000256" key="2">
    <source>
        <dbReference type="ARBA" id="ARBA00022737"/>
    </source>
</evidence>
<feature type="compositionally biased region" description="Low complexity" evidence="6">
    <location>
        <begin position="821"/>
        <end position="850"/>
    </location>
</feature>
<evidence type="ECO:0000256" key="7">
    <source>
        <dbReference type="SAM" id="Phobius"/>
    </source>
</evidence>